<dbReference type="PROSITE" id="PS50088">
    <property type="entry name" value="ANK_REPEAT"/>
    <property type="match status" value="1"/>
</dbReference>
<protein>
    <submittedName>
        <fullName evidence="2">Uncharacterized protein</fullName>
    </submittedName>
</protein>
<dbReference type="AlphaFoldDB" id="A0A2I0L9L7"/>
<keyword evidence="1" id="KW-0040">ANK repeat</keyword>
<proteinExistence type="predicted"/>
<dbReference type="InterPro" id="IPR002110">
    <property type="entry name" value="Ankyrin_rpt"/>
</dbReference>
<comment type="caution">
    <text evidence="2">The sequence shown here is derived from an EMBL/GenBank/DDBJ whole genome shotgun (WGS) entry which is preliminary data.</text>
</comment>
<reference evidence="2 3" key="1">
    <citation type="submission" date="2017-11" db="EMBL/GenBank/DDBJ databases">
        <title>De-novo sequencing of pomegranate (Punica granatum L.) genome.</title>
        <authorList>
            <person name="Akparov Z."/>
            <person name="Amiraslanov A."/>
            <person name="Hajiyeva S."/>
            <person name="Abbasov M."/>
            <person name="Kaur K."/>
            <person name="Hamwieh A."/>
            <person name="Solovyev V."/>
            <person name="Salamov A."/>
            <person name="Braich B."/>
            <person name="Kosarev P."/>
            <person name="Mahmoud A."/>
            <person name="Hajiyev E."/>
            <person name="Babayeva S."/>
            <person name="Izzatullayeva V."/>
            <person name="Mammadov A."/>
            <person name="Mammadov A."/>
            <person name="Sharifova S."/>
            <person name="Ojaghi J."/>
            <person name="Eynullazada K."/>
            <person name="Bayramov B."/>
            <person name="Abdulazimova A."/>
            <person name="Shahmuradov I."/>
        </authorList>
    </citation>
    <scope>NUCLEOTIDE SEQUENCE [LARGE SCALE GENOMIC DNA]</scope>
    <source>
        <strain evidence="3">cv. AG2017</strain>
        <tissue evidence="2">Leaf</tissue>
    </source>
</reference>
<dbReference type="Pfam" id="PF12796">
    <property type="entry name" value="Ank_2"/>
    <property type="match status" value="1"/>
</dbReference>
<dbReference type="SUPFAM" id="SSF48403">
    <property type="entry name" value="Ankyrin repeat"/>
    <property type="match status" value="1"/>
</dbReference>
<gene>
    <name evidence="2" type="ORF">CRG98_002305</name>
</gene>
<accession>A0A2I0L9L7</accession>
<dbReference type="EMBL" id="PGOL01000095">
    <property type="protein sequence ID" value="PKI77360.1"/>
    <property type="molecule type" value="Genomic_DNA"/>
</dbReference>
<name>A0A2I0L9L7_PUNGR</name>
<dbReference type="SMART" id="SM00248">
    <property type="entry name" value="ANK"/>
    <property type="match status" value="2"/>
</dbReference>
<evidence type="ECO:0000256" key="1">
    <source>
        <dbReference type="PROSITE-ProRule" id="PRU00023"/>
    </source>
</evidence>
<sequence length="154" mass="16970">MAIIYVAPEHALHLAISMGGTQFIKKLVPLLSPEDLEMNASDGQTALHFAAIYGSLDAVKALIDNHKTLTQIINAEGFTALHTAAIFNSKEVIWYLTWKTTDDPPRRPFTGPMAGSLIRGLVGSGSYVLPEEVELNHTPPRLLAMTWKMLNFVR</sequence>
<evidence type="ECO:0000313" key="2">
    <source>
        <dbReference type="EMBL" id="PKI77360.1"/>
    </source>
</evidence>
<dbReference type="Gene3D" id="1.25.40.20">
    <property type="entry name" value="Ankyrin repeat-containing domain"/>
    <property type="match status" value="1"/>
</dbReference>
<evidence type="ECO:0000313" key="3">
    <source>
        <dbReference type="Proteomes" id="UP000233551"/>
    </source>
</evidence>
<dbReference type="STRING" id="22663.A0A2I0L9L7"/>
<dbReference type="Proteomes" id="UP000233551">
    <property type="component" value="Unassembled WGS sequence"/>
</dbReference>
<dbReference type="PANTHER" id="PTHR47303:SF1">
    <property type="entry name" value="NF-KAPPA-B INHIBITOR BETA"/>
    <property type="match status" value="1"/>
</dbReference>
<dbReference type="InterPro" id="IPR036770">
    <property type="entry name" value="Ankyrin_rpt-contain_sf"/>
</dbReference>
<keyword evidence="3" id="KW-1185">Reference proteome</keyword>
<organism evidence="2 3">
    <name type="scientific">Punica granatum</name>
    <name type="common">Pomegranate</name>
    <dbReference type="NCBI Taxonomy" id="22663"/>
    <lineage>
        <taxon>Eukaryota</taxon>
        <taxon>Viridiplantae</taxon>
        <taxon>Streptophyta</taxon>
        <taxon>Embryophyta</taxon>
        <taxon>Tracheophyta</taxon>
        <taxon>Spermatophyta</taxon>
        <taxon>Magnoliopsida</taxon>
        <taxon>eudicotyledons</taxon>
        <taxon>Gunneridae</taxon>
        <taxon>Pentapetalae</taxon>
        <taxon>rosids</taxon>
        <taxon>malvids</taxon>
        <taxon>Myrtales</taxon>
        <taxon>Lythraceae</taxon>
        <taxon>Punica</taxon>
    </lineage>
</organism>
<feature type="repeat" description="ANK" evidence="1">
    <location>
        <begin position="42"/>
        <end position="65"/>
    </location>
</feature>
<dbReference type="PANTHER" id="PTHR47303">
    <property type="match status" value="1"/>
</dbReference>
<dbReference type="PROSITE" id="PS50297">
    <property type="entry name" value="ANK_REP_REGION"/>
    <property type="match status" value="1"/>
</dbReference>